<dbReference type="Proteomes" id="UP000279259">
    <property type="component" value="Unassembled WGS sequence"/>
</dbReference>
<feature type="region of interest" description="Disordered" evidence="1">
    <location>
        <begin position="133"/>
        <end position="169"/>
    </location>
</feature>
<name>A0A427YST5_9TREE</name>
<dbReference type="OrthoDB" id="2563506at2759"/>
<feature type="compositionally biased region" description="Low complexity" evidence="1">
    <location>
        <begin position="578"/>
        <end position="590"/>
    </location>
</feature>
<organism evidence="2 3">
    <name type="scientific">Saitozyma podzolica</name>
    <dbReference type="NCBI Taxonomy" id="1890683"/>
    <lineage>
        <taxon>Eukaryota</taxon>
        <taxon>Fungi</taxon>
        <taxon>Dikarya</taxon>
        <taxon>Basidiomycota</taxon>
        <taxon>Agaricomycotina</taxon>
        <taxon>Tremellomycetes</taxon>
        <taxon>Tremellales</taxon>
        <taxon>Trimorphomycetaceae</taxon>
        <taxon>Saitozyma</taxon>
    </lineage>
</organism>
<evidence type="ECO:0000313" key="3">
    <source>
        <dbReference type="Proteomes" id="UP000279259"/>
    </source>
</evidence>
<feature type="region of interest" description="Disordered" evidence="1">
    <location>
        <begin position="1"/>
        <end position="54"/>
    </location>
</feature>
<feature type="compositionally biased region" description="Basic and acidic residues" evidence="1">
    <location>
        <begin position="243"/>
        <end position="255"/>
    </location>
</feature>
<gene>
    <name evidence="2" type="ORF">EHS25_003942</name>
</gene>
<accession>A0A427YST5</accession>
<evidence type="ECO:0000313" key="2">
    <source>
        <dbReference type="EMBL" id="RSH94139.1"/>
    </source>
</evidence>
<dbReference type="EMBL" id="RSCD01000002">
    <property type="protein sequence ID" value="RSH94139.1"/>
    <property type="molecule type" value="Genomic_DNA"/>
</dbReference>
<feature type="region of interest" description="Disordered" evidence="1">
    <location>
        <begin position="232"/>
        <end position="288"/>
    </location>
</feature>
<feature type="region of interest" description="Disordered" evidence="1">
    <location>
        <begin position="402"/>
        <end position="430"/>
    </location>
</feature>
<comment type="caution">
    <text evidence="2">The sequence shown here is derived from an EMBL/GenBank/DDBJ whole genome shotgun (WGS) entry which is preliminary data.</text>
</comment>
<proteinExistence type="predicted"/>
<dbReference type="AlphaFoldDB" id="A0A427YST5"/>
<keyword evidence="3" id="KW-1185">Reference proteome</keyword>
<evidence type="ECO:0000256" key="1">
    <source>
        <dbReference type="SAM" id="MobiDB-lite"/>
    </source>
</evidence>
<feature type="compositionally biased region" description="Basic residues" evidence="1">
    <location>
        <begin position="565"/>
        <end position="577"/>
    </location>
</feature>
<reference evidence="2 3" key="1">
    <citation type="submission" date="2018-11" db="EMBL/GenBank/DDBJ databases">
        <title>Genome sequence of Saitozyma podzolica DSM 27192.</title>
        <authorList>
            <person name="Aliyu H."/>
            <person name="Gorte O."/>
            <person name="Ochsenreither K."/>
        </authorList>
    </citation>
    <scope>NUCLEOTIDE SEQUENCE [LARGE SCALE GENOMIC DNA]</scope>
    <source>
        <strain evidence="2 3">DSM 27192</strain>
    </source>
</reference>
<protein>
    <submittedName>
        <fullName evidence="2">Uncharacterized protein</fullName>
    </submittedName>
</protein>
<sequence length="652" mass="70059">MTSPPIPSVESTSPLKMHLDKRPSITSLTPVRPASEIGSPTSSSQHLPLDRRAFSVPGVQALPPQPVMTEVRKPRQIGNVLPPFGRKSSIVTTSLNSPAFPVDPYPLTHSLAPGMGSANANCAKIPHFSDSRFCSTSERSDEEPEKPSVKLLSPIPPPARASNSTSIVHASPLPDDRRFPILRSQLHSAQSNAHLRNREASHLPVAAKVASSASLRSREDITLWAKAVGMQLGKSSDDEEDQTRDRSRTGREPLRHLPPPSTELLDEHEDHKATGSGTYDADGQSRPCAGRTGCELYRPDRYTSHERDEHCDFAQANPSAPPPPGLGLQSVRAPAEISRVAVVGTTLPGEDRHDAPAAQSFGGATPTLSTKSFTEAVDHLTGDDHDPVDIVLDDQSAESIGFAGRPMPLKPRRPSYSSTIPPPVPERRKHNSLPLHPIATTASSIWNLSASLHSFASFSIGSVIAPQSSFAAVNALEPALESSIPSLVHTPLQSAAPMPALRADSLTQETAPAAQDLVRSPSMDIIPRHNAIGVGPRRPSSISSRRCRSREGRSWKSIGPTRDPRMRRDRSRSRSCSRSRGSVSRSRSSSVGIQMAPLSPHGRTWSYDAAQGEDGERRRGRSRVGKALGSPKTRSLSGSKGGGESGRGREEK</sequence>
<feature type="region of interest" description="Disordered" evidence="1">
    <location>
        <begin position="527"/>
        <end position="652"/>
    </location>
</feature>
<dbReference type="STRING" id="1890683.A0A427YST5"/>